<dbReference type="InterPro" id="IPR001128">
    <property type="entry name" value="Cyt_P450"/>
</dbReference>
<dbReference type="GO" id="GO:0004497">
    <property type="term" value="F:monooxygenase activity"/>
    <property type="evidence" value="ECO:0007669"/>
    <property type="project" value="UniProtKB-KW"/>
</dbReference>
<comment type="caution">
    <text evidence="9">The sequence shown here is derived from an EMBL/GenBank/DDBJ whole genome shotgun (WGS) entry which is preliminary data.</text>
</comment>
<reference evidence="9 10" key="1">
    <citation type="journal article" date="2012" name="J. Bacteriol.">
        <title>Genome of Bacillus macauensis ZFHKF-1, a Long-Chain-Forming Bacterium.</title>
        <authorList>
            <person name="Cai L."/>
            <person name="Zhang T."/>
        </authorList>
    </citation>
    <scope>NUCLEOTIDE SEQUENCE [LARGE SCALE GENOMIC DNA]</scope>
    <source>
        <strain evidence="9 10">ZFHKF-1</strain>
    </source>
</reference>
<accession>I8UJW5</accession>
<dbReference type="GO" id="GO:0016705">
    <property type="term" value="F:oxidoreductase activity, acting on paired donors, with incorporation or reduction of molecular oxygen"/>
    <property type="evidence" value="ECO:0007669"/>
    <property type="project" value="InterPro"/>
</dbReference>
<evidence type="ECO:0000256" key="6">
    <source>
        <dbReference type="ARBA" id="ARBA00023033"/>
    </source>
</evidence>
<evidence type="ECO:0000256" key="2">
    <source>
        <dbReference type="ARBA" id="ARBA00022617"/>
    </source>
</evidence>
<evidence type="ECO:0000256" key="5">
    <source>
        <dbReference type="ARBA" id="ARBA00023004"/>
    </source>
</evidence>
<proteinExistence type="inferred from homology"/>
<keyword evidence="6 7" id="KW-0503">Monooxygenase</keyword>
<dbReference type="InterPro" id="IPR017972">
    <property type="entry name" value="Cyt_P450_CS"/>
</dbReference>
<organism evidence="9 10">
    <name type="scientific">Fictibacillus macauensis ZFHKF-1</name>
    <dbReference type="NCBI Taxonomy" id="1196324"/>
    <lineage>
        <taxon>Bacteria</taxon>
        <taxon>Bacillati</taxon>
        <taxon>Bacillota</taxon>
        <taxon>Bacilli</taxon>
        <taxon>Bacillales</taxon>
        <taxon>Fictibacillaceae</taxon>
        <taxon>Fictibacillus</taxon>
    </lineage>
</organism>
<evidence type="ECO:0000313" key="9">
    <source>
        <dbReference type="EMBL" id="EIT87113.1"/>
    </source>
</evidence>
<dbReference type="Pfam" id="PF00067">
    <property type="entry name" value="p450"/>
    <property type="match status" value="1"/>
</dbReference>
<keyword evidence="4 7" id="KW-0560">Oxidoreductase</keyword>
<dbReference type="SUPFAM" id="SSF48264">
    <property type="entry name" value="Cytochrome P450"/>
    <property type="match status" value="1"/>
</dbReference>
<dbReference type="InterPro" id="IPR036396">
    <property type="entry name" value="Cyt_P450_sf"/>
</dbReference>
<dbReference type="EMBL" id="AKKV01000019">
    <property type="protein sequence ID" value="EIT87113.1"/>
    <property type="molecule type" value="Genomic_DNA"/>
</dbReference>
<dbReference type="AlphaFoldDB" id="I8UJW5"/>
<keyword evidence="5 7" id="KW-0408">Iron</keyword>
<dbReference type="Gene3D" id="1.10.630.10">
    <property type="entry name" value="Cytochrome P450"/>
    <property type="match status" value="1"/>
</dbReference>
<dbReference type="GO" id="GO:0005506">
    <property type="term" value="F:iron ion binding"/>
    <property type="evidence" value="ECO:0007669"/>
    <property type="project" value="InterPro"/>
</dbReference>
<dbReference type="PRINTS" id="PR00359">
    <property type="entry name" value="BP450"/>
</dbReference>
<evidence type="ECO:0000256" key="8">
    <source>
        <dbReference type="SAM" id="MobiDB-lite"/>
    </source>
</evidence>
<comment type="similarity">
    <text evidence="1 7">Belongs to the cytochrome P450 family.</text>
</comment>
<dbReference type="eggNOG" id="COG2124">
    <property type="taxonomic scope" value="Bacteria"/>
</dbReference>
<dbReference type="GO" id="GO:0020037">
    <property type="term" value="F:heme binding"/>
    <property type="evidence" value="ECO:0007669"/>
    <property type="project" value="InterPro"/>
</dbReference>
<dbReference type="PROSITE" id="PS00086">
    <property type="entry name" value="CYTOCHROME_P450"/>
    <property type="match status" value="1"/>
</dbReference>
<evidence type="ECO:0000256" key="1">
    <source>
        <dbReference type="ARBA" id="ARBA00010617"/>
    </source>
</evidence>
<dbReference type="PATRIC" id="fig|1196324.3.peg.531"/>
<evidence type="ECO:0000256" key="3">
    <source>
        <dbReference type="ARBA" id="ARBA00022723"/>
    </source>
</evidence>
<dbReference type="FunFam" id="1.10.630.10:FF:000018">
    <property type="entry name" value="Cytochrome P450 monooxygenase"/>
    <property type="match status" value="1"/>
</dbReference>
<keyword evidence="2 7" id="KW-0349">Heme</keyword>
<dbReference type="PANTHER" id="PTHR46696">
    <property type="entry name" value="P450, PUTATIVE (EUROFUNG)-RELATED"/>
    <property type="match status" value="1"/>
</dbReference>
<feature type="region of interest" description="Disordered" evidence="8">
    <location>
        <begin position="68"/>
        <end position="87"/>
    </location>
</feature>
<keyword evidence="10" id="KW-1185">Reference proteome</keyword>
<dbReference type="CDD" id="cd11032">
    <property type="entry name" value="P450_EryK-like"/>
    <property type="match status" value="1"/>
</dbReference>
<feature type="compositionally biased region" description="Basic and acidic residues" evidence="8">
    <location>
        <begin position="68"/>
        <end position="81"/>
    </location>
</feature>
<name>I8UJW5_9BACL</name>
<evidence type="ECO:0000256" key="4">
    <source>
        <dbReference type="ARBA" id="ARBA00023002"/>
    </source>
</evidence>
<dbReference type="STRING" id="1196324.A374_02629"/>
<gene>
    <name evidence="9" type="ORF">A374_02629</name>
</gene>
<dbReference type="InterPro" id="IPR002397">
    <property type="entry name" value="Cyt_P450_B"/>
</dbReference>
<keyword evidence="3 7" id="KW-0479">Metal-binding</keyword>
<dbReference type="Proteomes" id="UP000004080">
    <property type="component" value="Unassembled WGS sequence"/>
</dbReference>
<sequence>MSTTKRRPTMRQVSALLTKEDRYEPFKWYEKMRKESPIRWDSEREAWDVFDYATSKMVLENKDLFSSDRSQKKADSEKTPLERSLIGIDPPKHTSMRALVNRAFTPKVMKHWKPRIARIATMLLDKIDPKSEVDIVEQLSYPLPVIVISEILGVPIEDQEKFKEWSDWVVAGPKDNKPETISALMEQQERVNKELFHYFKEMIALKRETPGEDIISVLLQAEEQGVTLTEDELIGFCILLLIAGNETTTNLISNAFYCFTEFPEAYERIKENPLATLPLTIEEVLRYRSPVQAMGRVVKEDMDLHGHSLKAGDFIVPWIGSANRDEQQFPNSQQFIIDRKPNLHLAFGKGIHFCLGAPLARLEAEVILEEWIKRFPSFKRAASFTLEPIESAFVYGLKEFKVTIL</sequence>
<protein>
    <submittedName>
        <fullName evidence="9">Cytochrome P450</fullName>
    </submittedName>
</protein>
<dbReference type="PRINTS" id="PR00385">
    <property type="entry name" value="P450"/>
</dbReference>
<evidence type="ECO:0000313" key="10">
    <source>
        <dbReference type="Proteomes" id="UP000004080"/>
    </source>
</evidence>
<dbReference type="RefSeq" id="WP_007200625.1">
    <property type="nucleotide sequence ID" value="NZ_AKKV01000019.1"/>
</dbReference>
<evidence type="ECO:0000256" key="7">
    <source>
        <dbReference type="RuleBase" id="RU000461"/>
    </source>
</evidence>
<dbReference type="PANTHER" id="PTHR46696:SF1">
    <property type="entry name" value="CYTOCHROME P450 YJIB-RELATED"/>
    <property type="match status" value="1"/>
</dbReference>